<reference evidence="2" key="1">
    <citation type="submission" date="2021-03" db="EMBL/GenBank/DDBJ databases">
        <authorList>
            <person name="Bekaert M."/>
        </authorList>
    </citation>
    <scope>NUCLEOTIDE SEQUENCE</scope>
</reference>
<organism evidence="2 3">
    <name type="scientific">Mytilus edulis</name>
    <name type="common">Blue mussel</name>
    <dbReference type="NCBI Taxonomy" id="6550"/>
    <lineage>
        <taxon>Eukaryota</taxon>
        <taxon>Metazoa</taxon>
        <taxon>Spiralia</taxon>
        <taxon>Lophotrochozoa</taxon>
        <taxon>Mollusca</taxon>
        <taxon>Bivalvia</taxon>
        <taxon>Autobranchia</taxon>
        <taxon>Pteriomorphia</taxon>
        <taxon>Mytilida</taxon>
        <taxon>Mytiloidea</taxon>
        <taxon>Mytilidae</taxon>
        <taxon>Mytilinae</taxon>
        <taxon>Mytilus</taxon>
    </lineage>
</organism>
<evidence type="ECO:0000256" key="1">
    <source>
        <dbReference type="SAM" id="MobiDB-lite"/>
    </source>
</evidence>
<evidence type="ECO:0000313" key="3">
    <source>
        <dbReference type="Proteomes" id="UP000683360"/>
    </source>
</evidence>
<gene>
    <name evidence="2" type="ORF">MEDL_10413</name>
</gene>
<dbReference type="Proteomes" id="UP000683360">
    <property type="component" value="Unassembled WGS sequence"/>
</dbReference>
<protein>
    <submittedName>
        <fullName evidence="2">Uncharacterized protein</fullName>
    </submittedName>
</protein>
<proteinExistence type="predicted"/>
<evidence type="ECO:0000313" key="2">
    <source>
        <dbReference type="EMBL" id="CAG2195471.1"/>
    </source>
</evidence>
<name>A0A8S3QKG1_MYTED</name>
<sequence length="161" mass="18069">MVPTSNIKGKQTEKRSNKTTGNRNHRKPDNGSGWLWKSNMQLERAHNCQMEVSTVEYAGHSESVEWKPNVAANQSGKVPVTRPLSLATRLQEKSPGNRIIRVNGNNKSNKHFNQKGDATGKGTRYLQIKWIYEDDSHNELVECASVLCRSNFLSIMSIASS</sequence>
<keyword evidence="3" id="KW-1185">Reference proteome</keyword>
<dbReference type="AlphaFoldDB" id="A0A8S3QKG1"/>
<comment type="caution">
    <text evidence="2">The sequence shown here is derived from an EMBL/GenBank/DDBJ whole genome shotgun (WGS) entry which is preliminary data.</text>
</comment>
<dbReference type="EMBL" id="CAJPWZ010000520">
    <property type="protein sequence ID" value="CAG2195471.1"/>
    <property type="molecule type" value="Genomic_DNA"/>
</dbReference>
<feature type="region of interest" description="Disordered" evidence="1">
    <location>
        <begin position="1"/>
        <end position="34"/>
    </location>
</feature>
<accession>A0A8S3QKG1</accession>